<accession>A0A0T6LVB9</accession>
<keyword evidence="3" id="KW-1185">Reference proteome</keyword>
<dbReference type="EMBL" id="LLZU01000009">
    <property type="protein sequence ID" value="KRV49921.1"/>
    <property type="molecule type" value="Genomic_DNA"/>
</dbReference>
<name>A0A0T6LVB9_WENVI</name>
<feature type="compositionally biased region" description="Basic and acidic residues" evidence="1">
    <location>
        <begin position="17"/>
        <end position="27"/>
    </location>
</feature>
<dbReference type="eggNOG" id="ENOG50331DK">
    <property type="taxonomic scope" value="Bacteria"/>
</dbReference>
<feature type="region of interest" description="Disordered" evidence="1">
    <location>
        <begin position="1"/>
        <end position="27"/>
    </location>
</feature>
<dbReference type="STRING" id="76728.AQ490_18435"/>
<evidence type="ECO:0000313" key="2">
    <source>
        <dbReference type="EMBL" id="KRV49921.1"/>
    </source>
</evidence>
<dbReference type="RefSeq" id="WP_026219926.1">
    <property type="nucleotide sequence ID" value="NZ_LLZU01000009.1"/>
</dbReference>
<organism evidence="2 3">
    <name type="scientific">Wenjunlia vitaminophila</name>
    <name type="common">Streptomyces vitaminophilus</name>
    <dbReference type="NCBI Taxonomy" id="76728"/>
    <lineage>
        <taxon>Bacteria</taxon>
        <taxon>Bacillati</taxon>
        <taxon>Actinomycetota</taxon>
        <taxon>Actinomycetes</taxon>
        <taxon>Kitasatosporales</taxon>
        <taxon>Streptomycetaceae</taxon>
        <taxon>Wenjunlia</taxon>
    </lineage>
</organism>
<gene>
    <name evidence="2" type="ORF">AQ490_18435</name>
</gene>
<comment type="caution">
    <text evidence="2">The sequence shown here is derived from an EMBL/GenBank/DDBJ whole genome shotgun (WGS) entry which is preliminary data.</text>
</comment>
<evidence type="ECO:0000313" key="3">
    <source>
        <dbReference type="Proteomes" id="UP000050867"/>
    </source>
</evidence>
<evidence type="ECO:0000256" key="1">
    <source>
        <dbReference type="SAM" id="MobiDB-lite"/>
    </source>
</evidence>
<dbReference type="AlphaFoldDB" id="A0A0T6LVB9"/>
<protein>
    <submittedName>
        <fullName evidence="2">Uncharacterized protein</fullName>
    </submittedName>
</protein>
<reference evidence="2 3" key="1">
    <citation type="submission" date="2015-10" db="EMBL/GenBank/DDBJ databases">
        <title>Draft genome sequence of pyrrolomycin-producing Streptomyces vitaminophilus.</title>
        <authorList>
            <person name="Graham D.E."/>
            <person name="Mahan K.M."/>
            <person name="Klingeman D.M."/>
            <person name="Hettich R.L."/>
            <person name="Parry R.J."/>
        </authorList>
    </citation>
    <scope>NUCLEOTIDE SEQUENCE [LARGE SCALE GENOMIC DNA]</scope>
    <source>
        <strain evidence="2 3">ATCC 31673</strain>
    </source>
</reference>
<dbReference type="Proteomes" id="UP000050867">
    <property type="component" value="Unassembled WGS sequence"/>
</dbReference>
<sequence length="115" mass="13146">MRLFRRRNRNPSAEPTRTGRREIAEGERHLEEFAASRRGVEAYVEPATAVTATTVMLIASDGEWTRRRVPSPDAARALAGRLGIPLYEAAVVGYPQRMREWNRRRAQERKDLLGD</sequence>
<proteinExistence type="predicted"/>